<reference evidence="5" key="1">
    <citation type="journal article" date="2019" name="Int. J. Syst. Evol. Microbiol.">
        <title>The Global Catalogue of Microorganisms (GCM) 10K type strain sequencing project: providing services to taxonomists for standard genome sequencing and annotation.</title>
        <authorList>
            <consortium name="The Broad Institute Genomics Platform"/>
            <consortium name="The Broad Institute Genome Sequencing Center for Infectious Disease"/>
            <person name="Wu L."/>
            <person name="Ma J."/>
        </authorList>
    </citation>
    <scope>NUCLEOTIDE SEQUENCE [LARGE SCALE GENOMIC DNA]</scope>
    <source>
        <strain evidence="5">JCM 15313</strain>
    </source>
</reference>
<organism evidence="4 5">
    <name type="scientific">Nocardiopsis rhodophaea</name>
    <dbReference type="NCBI Taxonomy" id="280238"/>
    <lineage>
        <taxon>Bacteria</taxon>
        <taxon>Bacillati</taxon>
        <taxon>Actinomycetota</taxon>
        <taxon>Actinomycetes</taxon>
        <taxon>Streptosporangiales</taxon>
        <taxon>Nocardiopsidaceae</taxon>
        <taxon>Nocardiopsis</taxon>
    </lineage>
</organism>
<feature type="domain" description="FAD-binding PCMH-type" evidence="3">
    <location>
        <begin position="12"/>
        <end position="187"/>
    </location>
</feature>
<dbReference type="SUPFAM" id="SSF56176">
    <property type="entry name" value="FAD-binding/transporter-associated domain-like"/>
    <property type="match status" value="1"/>
</dbReference>
<dbReference type="InterPro" id="IPR006094">
    <property type="entry name" value="Oxid_FAD_bind_N"/>
</dbReference>
<dbReference type="Pfam" id="PF04030">
    <property type="entry name" value="ALO"/>
    <property type="match status" value="1"/>
</dbReference>
<evidence type="ECO:0000256" key="2">
    <source>
        <dbReference type="SAM" id="MobiDB-lite"/>
    </source>
</evidence>
<keyword evidence="1" id="KW-0560">Oxidoreductase</keyword>
<dbReference type="InterPro" id="IPR036318">
    <property type="entry name" value="FAD-bd_PCMH-like_sf"/>
</dbReference>
<keyword evidence="5" id="KW-1185">Reference proteome</keyword>
<evidence type="ECO:0000313" key="5">
    <source>
        <dbReference type="Proteomes" id="UP001501585"/>
    </source>
</evidence>
<dbReference type="EMBL" id="BAAAPC010000017">
    <property type="protein sequence ID" value="GAA2007602.1"/>
    <property type="molecule type" value="Genomic_DNA"/>
</dbReference>
<dbReference type="PANTHER" id="PTHR43762">
    <property type="entry name" value="L-GULONOLACTONE OXIDASE"/>
    <property type="match status" value="1"/>
</dbReference>
<evidence type="ECO:0000313" key="4">
    <source>
        <dbReference type="EMBL" id="GAA2007602.1"/>
    </source>
</evidence>
<dbReference type="Gene3D" id="1.10.45.10">
    <property type="entry name" value="Vanillyl-alcohol Oxidase, Chain A, domain 4"/>
    <property type="match status" value="1"/>
</dbReference>
<proteinExistence type="predicted"/>
<sequence length="445" mass="48634">MDRRRRNWAGNITFRAGRIHFPASIEQLRNLVARSAKVRALGSAHSFSDVADGPGDLVCLDDLPGTIEVDGERSTVTVGAGVRYAELGRLLHEKGYALHNLGSLPHISVVGSCATATHGSGDANGSLATAVREMEMVTAEGGLVVLRRGDSGGPNGPQDSADHFHGAVVGLGALGVVVRMTLDIRTTFDVRQHVYEGLPTAALDDHFTEITSSGYSVSLFTTWRGPQIDQVWVKRRVDGRGTSPADGTATAARGRARPGPDWFGARPADGPRHPIVELSAVNCTEQLGVRGPWFERLPHFRPDATPSSGEELQSEYLVPRRHAVAALRTLDAIRDRIAPVVQVSEIRTVAADQLWMSPAYRRDAVAFHFTWIADAEAVLPVMALVEELLAPFEARPHWGKLFTTPPGVLRPLYERLPDFQRLVRHYDPAGKFRNDFLERHLLDDA</sequence>
<feature type="compositionally biased region" description="Low complexity" evidence="2">
    <location>
        <begin position="244"/>
        <end position="261"/>
    </location>
</feature>
<dbReference type="Gene3D" id="3.30.70.2530">
    <property type="match status" value="1"/>
</dbReference>
<comment type="caution">
    <text evidence="4">The sequence shown here is derived from an EMBL/GenBank/DDBJ whole genome shotgun (WGS) entry which is preliminary data.</text>
</comment>
<protein>
    <submittedName>
        <fullName evidence="4">Alditol oxidase</fullName>
    </submittedName>
</protein>
<accession>A0ABN2TFB0</accession>
<dbReference type="PROSITE" id="PS51387">
    <property type="entry name" value="FAD_PCMH"/>
    <property type="match status" value="1"/>
</dbReference>
<dbReference type="InterPro" id="IPR010031">
    <property type="entry name" value="FAD_lactone_oxidase-like"/>
</dbReference>
<dbReference type="InterPro" id="IPR016171">
    <property type="entry name" value="Vanillyl_alc_oxidase_C-sub2"/>
</dbReference>
<dbReference type="InterPro" id="IPR007173">
    <property type="entry name" value="ALO_C"/>
</dbReference>
<dbReference type="Gene3D" id="3.30.70.2520">
    <property type="match status" value="1"/>
</dbReference>
<dbReference type="InterPro" id="IPR016167">
    <property type="entry name" value="FAD-bd_PCMH_sub1"/>
</dbReference>
<dbReference type="Gene3D" id="3.30.465.10">
    <property type="match status" value="1"/>
</dbReference>
<gene>
    <name evidence="4" type="primary">aldO</name>
    <name evidence="4" type="ORF">GCM10009799_38980</name>
</gene>
<feature type="region of interest" description="Disordered" evidence="2">
    <location>
        <begin position="239"/>
        <end position="261"/>
    </location>
</feature>
<dbReference type="PANTHER" id="PTHR43762:SF1">
    <property type="entry name" value="D-ARABINONO-1,4-LACTONE OXIDASE"/>
    <property type="match status" value="1"/>
</dbReference>
<name>A0ABN2TFB0_9ACTN</name>
<dbReference type="Gene3D" id="3.30.43.10">
    <property type="entry name" value="Uridine Diphospho-n-acetylenolpyruvylglucosamine Reductase, domain 2"/>
    <property type="match status" value="1"/>
</dbReference>
<dbReference type="InterPro" id="IPR016166">
    <property type="entry name" value="FAD-bd_PCMH"/>
</dbReference>
<dbReference type="Pfam" id="PF01565">
    <property type="entry name" value="FAD_binding_4"/>
    <property type="match status" value="1"/>
</dbReference>
<dbReference type="InterPro" id="IPR016169">
    <property type="entry name" value="FAD-bd_PCMH_sub2"/>
</dbReference>
<dbReference type="PIRSF" id="PIRSF000136">
    <property type="entry name" value="LGO_GLO"/>
    <property type="match status" value="1"/>
</dbReference>
<dbReference type="Proteomes" id="UP001501585">
    <property type="component" value="Unassembled WGS sequence"/>
</dbReference>
<evidence type="ECO:0000256" key="1">
    <source>
        <dbReference type="ARBA" id="ARBA00023002"/>
    </source>
</evidence>
<evidence type="ECO:0000259" key="3">
    <source>
        <dbReference type="PROSITE" id="PS51387"/>
    </source>
</evidence>
<dbReference type="RefSeq" id="WP_344164295.1">
    <property type="nucleotide sequence ID" value="NZ_BAAAPC010000017.1"/>
</dbReference>